<evidence type="ECO:0000256" key="5">
    <source>
        <dbReference type="ARBA" id="ARBA00023242"/>
    </source>
</evidence>
<dbReference type="InterPro" id="IPR036638">
    <property type="entry name" value="HLH_DNA-bd_sf"/>
</dbReference>
<keyword evidence="5" id="KW-0539">Nucleus</keyword>
<gene>
    <name evidence="8" type="primary">bHLH32</name>
</gene>
<dbReference type="PROSITE" id="PS50888">
    <property type="entry name" value="BHLH"/>
    <property type="match status" value="1"/>
</dbReference>
<feature type="compositionally biased region" description="Polar residues" evidence="6">
    <location>
        <begin position="72"/>
        <end position="87"/>
    </location>
</feature>
<sequence length="316" mass="35109">MELDEHCFLEELLALRRDGHAWEDSAFPFFSSDAASINAYDVNSVSLAPPLLFNPHDPSFDCLNEVCWPTPTTAPDTTRSSPAQSSGLDDKGHLNNSIVLQQQQQQQHKSEASDGPAAAFNGASPSCLQQEIRKNKKKAGDVPSKNLMAERRRRKRLNDRLSMLRSVVPKISKMDRTSILGDTIDYMRELIERIKRLQQEIDEVASDQASNNLLGIFKDLSPNEVSARNSPKFEVDRRDGDTKIEICCAAKPGLLLSTITTLEALGLEIQQCVVSCFNDFGMQASCSEELEQRSLISSEEIKQALFKNAGYGGRCL</sequence>
<name>A0A7M3UQJ0_9ASPA</name>
<evidence type="ECO:0000256" key="1">
    <source>
        <dbReference type="ARBA" id="ARBA00004123"/>
    </source>
</evidence>
<evidence type="ECO:0000259" key="7">
    <source>
        <dbReference type="PROSITE" id="PS50888"/>
    </source>
</evidence>
<comment type="similarity">
    <text evidence="2">Belongs to the bHLH protein family.</text>
</comment>
<dbReference type="AlphaFoldDB" id="A0A7M3UQJ0"/>
<dbReference type="Pfam" id="PF22754">
    <property type="entry name" value="bHLH-TF_ACT-like_plant"/>
    <property type="match status" value="1"/>
</dbReference>
<dbReference type="Gene3D" id="4.10.280.10">
    <property type="entry name" value="Helix-loop-helix DNA-binding domain"/>
    <property type="match status" value="1"/>
</dbReference>
<dbReference type="EMBL" id="MN883640">
    <property type="protein sequence ID" value="QOJ43693.1"/>
    <property type="molecule type" value="mRNA"/>
</dbReference>
<reference evidence="8" key="1">
    <citation type="submission" date="2019-12" db="EMBL/GenBank/DDBJ databases">
        <title>Identification of the bHLH gene family in Dracaena cambodiana reveals candidate genes involved in flavonoid biosynthesis.</title>
        <authorList>
            <person name="Zhu J."/>
            <person name="Peng S."/>
        </authorList>
    </citation>
    <scope>NUCLEOTIDE SEQUENCE</scope>
</reference>
<dbReference type="PANTHER" id="PTHR31945:SF15">
    <property type="entry name" value="TRANSCRIPTION FACTOR BHLH61-RELATED"/>
    <property type="match status" value="1"/>
</dbReference>
<dbReference type="PANTHER" id="PTHR31945">
    <property type="entry name" value="TRANSCRIPTION FACTOR SCREAM2-RELATED"/>
    <property type="match status" value="1"/>
</dbReference>
<dbReference type="GO" id="GO:0046983">
    <property type="term" value="F:protein dimerization activity"/>
    <property type="evidence" value="ECO:0007669"/>
    <property type="project" value="InterPro"/>
</dbReference>
<keyword evidence="4" id="KW-0804">Transcription</keyword>
<keyword evidence="3" id="KW-0805">Transcription regulation</keyword>
<dbReference type="InterPro" id="IPR011598">
    <property type="entry name" value="bHLH_dom"/>
</dbReference>
<dbReference type="GO" id="GO:0005634">
    <property type="term" value="C:nucleus"/>
    <property type="evidence" value="ECO:0007669"/>
    <property type="project" value="UniProtKB-SubCell"/>
</dbReference>
<evidence type="ECO:0000256" key="6">
    <source>
        <dbReference type="SAM" id="MobiDB-lite"/>
    </source>
</evidence>
<dbReference type="Pfam" id="PF00010">
    <property type="entry name" value="HLH"/>
    <property type="match status" value="1"/>
</dbReference>
<feature type="region of interest" description="Disordered" evidence="6">
    <location>
        <begin position="72"/>
        <end position="151"/>
    </location>
</feature>
<dbReference type="SUPFAM" id="SSF47459">
    <property type="entry name" value="HLH, helix-loop-helix DNA-binding domain"/>
    <property type="match status" value="1"/>
</dbReference>
<evidence type="ECO:0000256" key="2">
    <source>
        <dbReference type="ARBA" id="ARBA00005510"/>
    </source>
</evidence>
<accession>A0A7M3UQJ0</accession>
<dbReference type="GO" id="GO:0043565">
    <property type="term" value="F:sequence-specific DNA binding"/>
    <property type="evidence" value="ECO:0007669"/>
    <property type="project" value="TreeGrafter"/>
</dbReference>
<dbReference type="InterPro" id="IPR051358">
    <property type="entry name" value="TF_AMS/ICE1/BHLH6-like"/>
</dbReference>
<dbReference type="SMART" id="SM00353">
    <property type="entry name" value="HLH"/>
    <property type="match status" value="1"/>
</dbReference>
<dbReference type="InterPro" id="IPR054502">
    <property type="entry name" value="bHLH-TF_ACT-like_plant"/>
</dbReference>
<protein>
    <submittedName>
        <fullName evidence="8">BHLH transcription factor</fullName>
    </submittedName>
</protein>
<evidence type="ECO:0000256" key="3">
    <source>
        <dbReference type="ARBA" id="ARBA00023015"/>
    </source>
</evidence>
<feature type="domain" description="BHLH" evidence="7">
    <location>
        <begin position="141"/>
        <end position="190"/>
    </location>
</feature>
<evidence type="ECO:0000256" key="4">
    <source>
        <dbReference type="ARBA" id="ARBA00023163"/>
    </source>
</evidence>
<proteinExistence type="evidence at transcript level"/>
<comment type="subcellular location">
    <subcellularLocation>
        <location evidence="1">Nucleus</location>
    </subcellularLocation>
</comment>
<evidence type="ECO:0000313" key="8">
    <source>
        <dbReference type="EMBL" id="QOJ43693.1"/>
    </source>
</evidence>
<organism evidence="8">
    <name type="scientific">Dracaena cambodiana</name>
    <dbReference type="NCBI Taxonomy" id="580341"/>
    <lineage>
        <taxon>Eukaryota</taxon>
        <taxon>Viridiplantae</taxon>
        <taxon>Streptophyta</taxon>
        <taxon>Embryophyta</taxon>
        <taxon>Tracheophyta</taxon>
        <taxon>Spermatophyta</taxon>
        <taxon>Magnoliopsida</taxon>
        <taxon>Liliopsida</taxon>
        <taxon>Asparagales</taxon>
        <taxon>Asparagaceae</taxon>
        <taxon>Nolinoideae</taxon>
        <taxon>Dracaena</taxon>
    </lineage>
</organism>
<dbReference type="GO" id="GO:0003700">
    <property type="term" value="F:DNA-binding transcription factor activity"/>
    <property type="evidence" value="ECO:0007669"/>
    <property type="project" value="TreeGrafter"/>
</dbReference>